<keyword evidence="3" id="KW-0805">Transcription regulation</keyword>
<dbReference type="SMART" id="SM00448">
    <property type="entry name" value="REC"/>
    <property type="match status" value="1"/>
</dbReference>
<feature type="modified residue" description="4-aspartylphosphate" evidence="6">
    <location>
        <position position="51"/>
    </location>
</feature>
<dbReference type="EMBL" id="CP030759">
    <property type="protein sequence ID" value="AXA36054.1"/>
    <property type="molecule type" value="Genomic_DNA"/>
</dbReference>
<gene>
    <name evidence="10" type="ORF">BRCON_1277</name>
</gene>
<evidence type="ECO:0000256" key="3">
    <source>
        <dbReference type="ARBA" id="ARBA00023015"/>
    </source>
</evidence>
<dbReference type="PANTHER" id="PTHR48111">
    <property type="entry name" value="REGULATOR OF RPOS"/>
    <property type="match status" value="1"/>
</dbReference>
<dbReference type="InterPro" id="IPR039420">
    <property type="entry name" value="WalR-like"/>
</dbReference>
<dbReference type="GO" id="GO:0000976">
    <property type="term" value="F:transcription cis-regulatory region binding"/>
    <property type="evidence" value="ECO:0007669"/>
    <property type="project" value="TreeGrafter"/>
</dbReference>
<evidence type="ECO:0000313" key="11">
    <source>
        <dbReference type="Proteomes" id="UP000262583"/>
    </source>
</evidence>
<dbReference type="CDD" id="cd00383">
    <property type="entry name" value="trans_reg_C"/>
    <property type="match status" value="1"/>
</dbReference>
<dbReference type="InterPro" id="IPR011006">
    <property type="entry name" value="CheY-like_superfamily"/>
</dbReference>
<keyword evidence="4 7" id="KW-0238">DNA-binding</keyword>
<evidence type="ECO:0000313" key="10">
    <source>
        <dbReference type="EMBL" id="AXA36054.1"/>
    </source>
</evidence>
<dbReference type="PROSITE" id="PS50110">
    <property type="entry name" value="RESPONSE_REGULATORY"/>
    <property type="match status" value="1"/>
</dbReference>
<organism evidence="10 11">
    <name type="scientific">Sumerlaea chitinivorans</name>
    <dbReference type="NCBI Taxonomy" id="2250252"/>
    <lineage>
        <taxon>Bacteria</taxon>
        <taxon>Candidatus Sumerlaeota</taxon>
        <taxon>Candidatus Sumerlaeia</taxon>
        <taxon>Candidatus Sumerlaeales</taxon>
        <taxon>Candidatus Sumerlaeaceae</taxon>
        <taxon>Candidatus Sumerlaea</taxon>
    </lineage>
</organism>
<keyword evidence="5" id="KW-0804">Transcription</keyword>
<dbReference type="GO" id="GO:0032993">
    <property type="term" value="C:protein-DNA complex"/>
    <property type="evidence" value="ECO:0007669"/>
    <property type="project" value="TreeGrafter"/>
</dbReference>
<dbReference type="InterPro" id="IPR001789">
    <property type="entry name" value="Sig_transdc_resp-reg_receiver"/>
</dbReference>
<dbReference type="Gene3D" id="1.10.10.10">
    <property type="entry name" value="Winged helix-like DNA-binding domain superfamily/Winged helix DNA-binding domain"/>
    <property type="match status" value="1"/>
</dbReference>
<dbReference type="PANTHER" id="PTHR48111:SF22">
    <property type="entry name" value="REGULATOR OF RPOS"/>
    <property type="match status" value="1"/>
</dbReference>
<dbReference type="SUPFAM" id="SSF52172">
    <property type="entry name" value="CheY-like"/>
    <property type="match status" value="1"/>
</dbReference>
<dbReference type="InterPro" id="IPR001867">
    <property type="entry name" value="OmpR/PhoB-type_DNA-bd"/>
</dbReference>
<dbReference type="Pfam" id="PF00486">
    <property type="entry name" value="Trans_reg_C"/>
    <property type="match status" value="1"/>
</dbReference>
<evidence type="ECO:0000259" key="8">
    <source>
        <dbReference type="PROSITE" id="PS50110"/>
    </source>
</evidence>
<name>A0A2Z4Y4I1_SUMC1</name>
<dbReference type="GO" id="GO:0006355">
    <property type="term" value="P:regulation of DNA-templated transcription"/>
    <property type="evidence" value="ECO:0007669"/>
    <property type="project" value="InterPro"/>
</dbReference>
<reference evidence="10 11" key="1">
    <citation type="submission" date="2018-05" db="EMBL/GenBank/DDBJ databases">
        <title>A metagenomic window into the 2 km-deep terrestrial subsurface aquifer revealed taxonomically and functionally diverse microbial community comprising novel uncultured bacterial lineages.</title>
        <authorList>
            <person name="Kadnikov V.V."/>
            <person name="Mardanov A.V."/>
            <person name="Beletsky A.V."/>
            <person name="Banks D."/>
            <person name="Pimenov N.V."/>
            <person name="Frank Y.A."/>
            <person name="Karnachuk O.V."/>
            <person name="Ravin N.V."/>
        </authorList>
    </citation>
    <scope>NUCLEOTIDE SEQUENCE [LARGE SCALE GENOMIC DNA]</scope>
    <source>
        <strain evidence="10">BY</strain>
    </source>
</reference>
<evidence type="ECO:0000256" key="1">
    <source>
        <dbReference type="ARBA" id="ARBA00022553"/>
    </source>
</evidence>
<keyword evidence="2" id="KW-0902">Two-component regulatory system</keyword>
<dbReference type="PROSITE" id="PS51755">
    <property type="entry name" value="OMPR_PHOB"/>
    <property type="match status" value="1"/>
</dbReference>
<evidence type="ECO:0000256" key="2">
    <source>
        <dbReference type="ARBA" id="ARBA00023012"/>
    </source>
</evidence>
<evidence type="ECO:0000256" key="6">
    <source>
        <dbReference type="PROSITE-ProRule" id="PRU00169"/>
    </source>
</evidence>
<dbReference type="Pfam" id="PF00072">
    <property type="entry name" value="Response_reg"/>
    <property type="match status" value="1"/>
</dbReference>
<dbReference type="GO" id="GO:0005829">
    <property type="term" value="C:cytosol"/>
    <property type="evidence" value="ECO:0007669"/>
    <property type="project" value="TreeGrafter"/>
</dbReference>
<feature type="domain" description="OmpR/PhoB-type" evidence="9">
    <location>
        <begin position="124"/>
        <end position="222"/>
    </location>
</feature>
<evidence type="ECO:0000256" key="4">
    <source>
        <dbReference type="ARBA" id="ARBA00023125"/>
    </source>
</evidence>
<dbReference type="KEGG" id="schv:BRCON_1277"/>
<keyword evidence="1 6" id="KW-0597">Phosphoprotein</keyword>
<feature type="DNA-binding region" description="OmpR/PhoB-type" evidence="7">
    <location>
        <begin position="124"/>
        <end position="222"/>
    </location>
</feature>
<dbReference type="Proteomes" id="UP000262583">
    <property type="component" value="Chromosome"/>
</dbReference>
<dbReference type="SMART" id="SM00862">
    <property type="entry name" value="Trans_reg_C"/>
    <property type="match status" value="1"/>
</dbReference>
<dbReference type="FunFam" id="1.10.10.10:FF:000005">
    <property type="entry name" value="Two-component system response regulator"/>
    <property type="match status" value="1"/>
</dbReference>
<dbReference type="InterPro" id="IPR036388">
    <property type="entry name" value="WH-like_DNA-bd_sf"/>
</dbReference>
<dbReference type="AlphaFoldDB" id="A0A2Z4Y4I1"/>
<dbReference type="Gene3D" id="6.10.250.690">
    <property type="match status" value="1"/>
</dbReference>
<protein>
    <submittedName>
        <fullName evidence="10">Two component transcriptional regulator, winged helix family</fullName>
    </submittedName>
</protein>
<evidence type="ECO:0000259" key="9">
    <source>
        <dbReference type="PROSITE" id="PS51755"/>
    </source>
</evidence>
<evidence type="ECO:0000256" key="7">
    <source>
        <dbReference type="PROSITE-ProRule" id="PRU01091"/>
    </source>
</evidence>
<accession>A0A2Z4Y4I1</accession>
<dbReference type="Gene3D" id="3.40.50.2300">
    <property type="match status" value="1"/>
</dbReference>
<sequence length="234" mass="26012">MKLLVVEDSRRLREALASGLRRVGYAVDTAEDGETGWLLAVSGNYDVVILDLMLPKLDGLTVLRRLRERGNNVNVLVLTAKDAVPDRVAGLRTGADDYLPKPFAFEELVARIEALVRRKHGTKNPRIVVGDLVVDTAARSVSLRGQQVNLTAREYAILEYLAIHRGRVVTKRQLEDAVYDERVEVGSNVIESAISILRRKIDRPGAPSFIQTRRGFGYVLIAPEEADSVWESVP</sequence>
<dbReference type="GO" id="GO:0000156">
    <property type="term" value="F:phosphorelay response regulator activity"/>
    <property type="evidence" value="ECO:0007669"/>
    <property type="project" value="TreeGrafter"/>
</dbReference>
<evidence type="ECO:0000256" key="5">
    <source>
        <dbReference type="ARBA" id="ARBA00023163"/>
    </source>
</evidence>
<dbReference type="FunFam" id="3.40.50.2300:FF:000002">
    <property type="entry name" value="DNA-binding response regulator PhoP"/>
    <property type="match status" value="1"/>
</dbReference>
<feature type="domain" description="Response regulatory" evidence="8">
    <location>
        <begin position="2"/>
        <end position="116"/>
    </location>
</feature>
<proteinExistence type="predicted"/>